<dbReference type="EMBL" id="CP012524">
    <property type="protein sequence ID" value="ALC41346.1"/>
    <property type="molecule type" value="Genomic_DNA"/>
</dbReference>
<dbReference type="Proteomes" id="UP000494163">
    <property type="component" value="Chromosome 2R"/>
</dbReference>
<sequence length="96" mass="11166">MPCHTKHSNLLTLVASRDYSTFSGGGGLTQRLLKPMSMELRSAQVQMIRRRQQLIKELYEQEFEDQSEELSKLKLSLKALAWRYRCTPLGLLPVWQ</sequence>
<organism evidence="1 2">
    <name type="scientific">Drosophila busckii</name>
    <name type="common">Fruit fly</name>
    <dbReference type="NCBI Taxonomy" id="30019"/>
    <lineage>
        <taxon>Eukaryota</taxon>
        <taxon>Metazoa</taxon>
        <taxon>Ecdysozoa</taxon>
        <taxon>Arthropoda</taxon>
        <taxon>Hexapoda</taxon>
        <taxon>Insecta</taxon>
        <taxon>Pterygota</taxon>
        <taxon>Neoptera</taxon>
        <taxon>Endopterygota</taxon>
        <taxon>Diptera</taxon>
        <taxon>Brachycera</taxon>
        <taxon>Muscomorpha</taxon>
        <taxon>Ephydroidea</taxon>
        <taxon>Drosophilidae</taxon>
        <taxon>Drosophila</taxon>
    </lineage>
</organism>
<evidence type="ECO:0000313" key="1">
    <source>
        <dbReference type="EMBL" id="ALC41346.1"/>
    </source>
</evidence>
<reference evidence="1 2" key="1">
    <citation type="submission" date="2015-08" db="EMBL/GenBank/DDBJ databases">
        <title>Ancestral chromatin configuration constrains chromatin evolution on differentiating sex chromosomes in Drosophila.</title>
        <authorList>
            <person name="Zhou Q."/>
            <person name="Bachtrog D."/>
        </authorList>
    </citation>
    <scope>NUCLEOTIDE SEQUENCE [LARGE SCALE GENOMIC DNA]</scope>
    <source>
        <tissue evidence="1">Whole larvae</tissue>
    </source>
</reference>
<gene>
    <name evidence="1" type="ORF">Dbus_chr2Rg925</name>
</gene>
<dbReference type="OMA" id="YEREFIQ"/>
<protein>
    <submittedName>
        <fullName evidence="1">CG34210</fullName>
    </submittedName>
</protein>
<accession>A0A0M4E932</accession>
<name>A0A0M4E932_DROBS</name>
<dbReference type="OrthoDB" id="7802791at2759"/>
<proteinExistence type="predicted"/>
<evidence type="ECO:0000313" key="2">
    <source>
        <dbReference type="Proteomes" id="UP000494163"/>
    </source>
</evidence>
<keyword evidence="2" id="KW-1185">Reference proteome</keyword>
<dbReference type="AlphaFoldDB" id="A0A0M4E932"/>